<dbReference type="STRING" id="1457154.CAPSK01_004574"/>
<organism evidence="1 2">
    <name type="scientific">Candidatus Accumulibacter vicinus</name>
    <dbReference type="NCBI Taxonomy" id="2954382"/>
    <lineage>
        <taxon>Bacteria</taxon>
        <taxon>Pseudomonadati</taxon>
        <taxon>Pseudomonadota</taxon>
        <taxon>Betaproteobacteria</taxon>
        <taxon>Candidatus Accumulibacter</taxon>
    </lineage>
</organism>
<name>A0A084XUR1_9PROT</name>
<proteinExistence type="predicted"/>
<protein>
    <submittedName>
        <fullName evidence="1">Uncharacterized protein</fullName>
    </submittedName>
</protein>
<sequence>MAAIAGTWQGLAIAAGSIGHYRIKGTGGTVDEQGKVTSAFGRAVTATTAANSNVLTFSTTAGILVGQAVSGTGVADGSLVTEVGATTVKLSLISTAGVSNGATVYFGDTSGDMWLPTLTVAVNQVVVVSARNFAAPGA</sequence>
<evidence type="ECO:0000313" key="2">
    <source>
        <dbReference type="Proteomes" id="UP000019812"/>
    </source>
</evidence>
<gene>
    <name evidence="1" type="ORF">CAPSK01_004574</name>
</gene>
<dbReference type="EMBL" id="JDSS02000049">
    <property type="protein sequence ID" value="KFB66205.1"/>
    <property type="molecule type" value="Genomic_DNA"/>
</dbReference>
<accession>A0A084XUR1</accession>
<dbReference type="Proteomes" id="UP000019812">
    <property type="component" value="Unassembled WGS sequence"/>
</dbReference>
<comment type="caution">
    <text evidence="1">The sequence shown here is derived from an EMBL/GenBank/DDBJ whole genome shotgun (WGS) entry which is preliminary data.</text>
</comment>
<evidence type="ECO:0000313" key="1">
    <source>
        <dbReference type="EMBL" id="KFB66205.1"/>
    </source>
</evidence>
<dbReference type="AlphaFoldDB" id="A0A084XUR1"/>
<reference evidence="1 2" key="1">
    <citation type="submission" date="2014-07" db="EMBL/GenBank/DDBJ databases">
        <title>Expanding our view of genomic diversity in Candidatus Accumulibacter clades.</title>
        <authorList>
            <person name="Skennerton C.T."/>
            <person name="Barr J.J."/>
            <person name="Slater F.R."/>
            <person name="Bond P.L."/>
            <person name="Tyson G.W."/>
        </authorList>
    </citation>
    <scope>NUCLEOTIDE SEQUENCE [LARGE SCALE GENOMIC DNA]</scope>
    <source>
        <strain evidence="2">SK-01</strain>
    </source>
</reference>